<keyword evidence="2" id="KW-1185">Reference proteome</keyword>
<reference evidence="1" key="1">
    <citation type="submission" date="2025-08" db="UniProtKB">
        <authorList>
            <consortium name="Ensembl"/>
        </authorList>
    </citation>
    <scope>IDENTIFICATION</scope>
</reference>
<protein>
    <recommendedName>
        <fullName evidence="3">ENR1 protein</fullName>
    </recommendedName>
</protein>
<evidence type="ECO:0000313" key="1">
    <source>
        <dbReference type="Ensembl" id="ENSCRFP00000000193.1"/>
    </source>
</evidence>
<evidence type="ECO:0000313" key="2">
    <source>
        <dbReference type="Proteomes" id="UP000694396"/>
    </source>
</evidence>
<organism evidence="1 2">
    <name type="scientific">Cyanoderma ruficeps</name>
    <name type="common">rufous-capped babbler</name>
    <dbReference type="NCBI Taxonomy" id="181631"/>
    <lineage>
        <taxon>Eukaryota</taxon>
        <taxon>Metazoa</taxon>
        <taxon>Chordata</taxon>
        <taxon>Craniata</taxon>
        <taxon>Vertebrata</taxon>
        <taxon>Euteleostomi</taxon>
        <taxon>Archelosauria</taxon>
        <taxon>Archosauria</taxon>
        <taxon>Dinosauria</taxon>
        <taxon>Saurischia</taxon>
        <taxon>Theropoda</taxon>
        <taxon>Coelurosauria</taxon>
        <taxon>Aves</taxon>
        <taxon>Neognathae</taxon>
        <taxon>Neoaves</taxon>
        <taxon>Telluraves</taxon>
        <taxon>Australaves</taxon>
        <taxon>Passeriformes</taxon>
        <taxon>Sylvioidea</taxon>
        <taxon>Timaliidae</taxon>
        <taxon>Cyanoderma</taxon>
    </lineage>
</organism>
<proteinExistence type="predicted"/>
<dbReference type="InterPro" id="IPR018154">
    <property type="entry name" value="TLV/ENV_coat_polyprotein"/>
</dbReference>
<dbReference type="Ensembl" id="ENSCRFT00000000206.1">
    <property type="protein sequence ID" value="ENSCRFP00000000193.1"/>
    <property type="gene ID" value="ENSCRFG00000000180.1"/>
</dbReference>
<dbReference type="SUPFAM" id="SSF58069">
    <property type="entry name" value="Virus ectodomain"/>
    <property type="match status" value="1"/>
</dbReference>
<dbReference type="PANTHER" id="PTHR10424">
    <property type="entry name" value="VIRAL ENVELOPE PROTEIN"/>
    <property type="match status" value="1"/>
</dbReference>
<dbReference type="Gene3D" id="1.10.287.210">
    <property type="match status" value="1"/>
</dbReference>
<dbReference type="AlphaFoldDB" id="A0A8C3NNM5"/>
<accession>A0A8C3NNM5</accession>
<dbReference type="PANTHER" id="PTHR10424:SF68">
    <property type="entry name" value="ENDOGENOUS RETROVIRUS GROUP 3 MEMBER 1 ENV POLYPROTEIN"/>
    <property type="match status" value="1"/>
</dbReference>
<sequence length="108" mass="12437">MWAYRTPMYMLNRIIHLQALVEIITNQTSLALDLLSAQSHQMRTMIYQNRLSIDYLLAEEGGVCTKFNSSECSTEIGDHSKTIKNIISNIRKLAHVPVRKWTSIVEKD</sequence>
<name>A0A8C3NNM5_9PASS</name>
<dbReference type="Proteomes" id="UP000694396">
    <property type="component" value="Unplaced"/>
</dbReference>
<reference evidence="1" key="2">
    <citation type="submission" date="2025-09" db="UniProtKB">
        <authorList>
            <consortium name="Ensembl"/>
        </authorList>
    </citation>
    <scope>IDENTIFICATION</scope>
</reference>
<evidence type="ECO:0008006" key="3">
    <source>
        <dbReference type="Google" id="ProtNLM"/>
    </source>
</evidence>